<protein>
    <submittedName>
        <fullName evidence="2">Membrane protein containing DUF340, prokaryotic membrane</fullName>
    </submittedName>
</protein>
<dbReference type="AlphaFoldDB" id="J9BU08"/>
<dbReference type="EMBL" id="AMCI01008456">
    <property type="protein sequence ID" value="EJW91025.1"/>
    <property type="molecule type" value="Genomic_DNA"/>
</dbReference>
<evidence type="ECO:0000313" key="2">
    <source>
        <dbReference type="EMBL" id="EJW91025.1"/>
    </source>
</evidence>
<proteinExistence type="predicted"/>
<dbReference type="InterPro" id="IPR005642">
    <property type="entry name" value="LysO"/>
</dbReference>
<gene>
    <name evidence="2" type="ORF">EVA_20880</name>
</gene>
<dbReference type="GO" id="GO:0015661">
    <property type="term" value="F:L-lysine efflux transmembrane transporter activity"/>
    <property type="evidence" value="ECO:0007669"/>
    <property type="project" value="InterPro"/>
</dbReference>
<comment type="caution">
    <text evidence="2">The sequence shown here is derived from an EMBL/GenBank/DDBJ whole genome shotgun (WGS) entry which is preliminary data.</text>
</comment>
<evidence type="ECO:0000256" key="1">
    <source>
        <dbReference type="SAM" id="Phobius"/>
    </source>
</evidence>
<reference evidence="2" key="1">
    <citation type="journal article" date="2012" name="PLoS ONE">
        <title>Gene sets for utilization of primary and secondary nutrition supplies in the distal gut of endangered iberian lynx.</title>
        <authorList>
            <person name="Alcaide M."/>
            <person name="Messina E."/>
            <person name="Richter M."/>
            <person name="Bargiela R."/>
            <person name="Peplies J."/>
            <person name="Huws S.A."/>
            <person name="Newbold C.J."/>
            <person name="Golyshin P.N."/>
            <person name="Simon M.A."/>
            <person name="Lopez G."/>
            <person name="Yakimov M.M."/>
            <person name="Ferrer M."/>
        </authorList>
    </citation>
    <scope>NUCLEOTIDE SEQUENCE</scope>
</reference>
<feature type="transmembrane region" description="Helical" evidence="1">
    <location>
        <begin position="12"/>
        <end position="32"/>
    </location>
</feature>
<keyword evidence="1" id="KW-0472">Membrane</keyword>
<sequence>MLLGYLLRKQSLSGIARIITVLIWLLLFLLGIDVGGNEKIINGLHTLGLEALIITLAAILGSVIAAWGLWYLLYRRHRKEGAA</sequence>
<feature type="transmembrane region" description="Helical" evidence="1">
    <location>
        <begin position="52"/>
        <end position="73"/>
    </location>
</feature>
<dbReference type="Pfam" id="PF03956">
    <property type="entry name" value="Lys_export"/>
    <property type="match status" value="1"/>
</dbReference>
<organism evidence="2">
    <name type="scientific">gut metagenome</name>
    <dbReference type="NCBI Taxonomy" id="749906"/>
    <lineage>
        <taxon>unclassified sequences</taxon>
        <taxon>metagenomes</taxon>
        <taxon>organismal metagenomes</taxon>
    </lineage>
</organism>
<accession>J9BU08</accession>
<keyword evidence="1" id="KW-1133">Transmembrane helix</keyword>
<name>J9BU08_9ZZZZ</name>
<keyword evidence="1" id="KW-0812">Transmembrane</keyword>